<feature type="compositionally biased region" description="Low complexity" evidence="1">
    <location>
        <begin position="601"/>
        <end position="610"/>
    </location>
</feature>
<feature type="compositionally biased region" description="Low complexity" evidence="1">
    <location>
        <begin position="559"/>
        <end position="568"/>
    </location>
</feature>
<gene>
    <name evidence="3" type="ORF">SPHA_76272</name>
</gene>
<dbReference type="SUPFAM" id="SSF54695">
    <property type="entry name" value="POZ domain"/>
    <property type="match status" value="1"/>
</dbReference>
<dbReference type="SMART" id="SM00225">
    <property type="entry name" value="BTB"/>
    <property type="match status" value="1"/>
</dbReference>
<evidence type="ECO:0000259" key="2">
    <source>
        <dbReference type="PROSITE" id="PS50097"/>
    </source>
</evidence>
<accession>A0A812EIW3</accession>
<feature type="compositionally biased region" description="Basic and acidic residues" evidence="1">
    <location>
        <begin position="159"/>
        <end position="186"/>
    </location>
</feature>
<dbReference type="OrthoDB" id="6086604at2759"/>
<keyword evidence="4" id="KW-1185">Reference proteome</keyword>
<evidence type="ECO:0000313" key="4">
    <source>
        <dbReference type="Proteomes" id="UP000597762"/>
    </source>
</evidence>
<name>A0A812EIW3_ACAPH</name>
<dbReference type="PANTHER" id="PTHR23312:SF8">
    <property type="entry name" value="ARMADILLO REPEAT-CONTAINING PROTEIN 5"/>
    <property type="match status" value="1"/>
</dbReference>
<feature type="domain" description="BTB" evidence="2">
    <location>
        <begin position="1315"/>
        <end position="1375"/>
    </location>
</feature>
<dbReference type="Pfam" id="PF00651">
    <property type="entry name" value="BTB"/>
    <property type="match status" value="1"/>
</dbReference>
<dbReference type="InterPro" id="IPR055445">
    <property type="entry name" value="ARM_ARMC5"/>
</dbReference>
<evidence type="ECO:0000313" key="3">
    <source>
        <dbReference type="EMBL" id="CAE1326774.1"/>
    </source>
</evidence>
<dbReference type="InterPro" id="IPR000210">
    <property type="entry name" value="BTB/POZ_dom"/>
</dbReference>
<feature type="compositionally biased region" description="Polar residues" evidence="1">
    <location>
        <begin position="724"/>
        <end position="736"/>
    </location>
</feature>
<feature type="region of interest" description="Disordered" evidence="1">
    <location>
        <begin position="537"/>
        <end position="692"/>
    </location>
</feature>
<evidence type="ECO:0000256" key="1">
    <source>
        <dbReference type="SAM" id="MobiDB-lite"/>
    </source>
</evidence>
<dbReference type="GO" id="GO:0009653">
    <property type="term" value="P:anatomical structure morphogenesis"/>
    <property type="evidence" value="ECO:0007669"/>
    <property type="project" value="TreeGrafter"/>
</dbReference>
<dbReference type="PANTHER" id="PTHR23312">
    <property type="entry name" value="ARMC5 ARMADILLO REPEAT-CONTAINING -RELATED"/>
    <property type="match status" value="1"/>
</dbReference>
<feature type="compositionally biased region" description="Low complexity" evidence="1">
    <location>
        <begin position="580"/>
        <end position="589"/>
    </location>
</feature>
<dbReference type="Gene3D" id="3.30.710.10">
    <property type="entry name" value="Potassium Channel Kv1.1, Chain A"/>
    <property type="match status" value="1"/>
</dbReference>
<feature type="compositionally biased region" description="Low complexity" evidence="1">
    <location>
        <begin position="622"/>
        <end position="631"/>
    </location>
</feature>
<protein>
    <submittedName>
        <fullName evidence="3">ARMC5</fullName>
    </submittedName>
</protein>
<comment type="caution">
    <text evidence="3">The sequence shown here is derived from an EMBL/GenBank/DDBJ whole genome shotgun (WGS) entry which is preliminary data.</text>
</comment>
<sequence length="1501" mass="166850">MTDACCSHDELIALIEQFFSFQQCQCFNSYQAMSSTTEKCREILLRLTKAIENIEVYSYKKQDDNSIKKTSTPNTVQDTKEQKPAHINANSSALSSSAYNLLFQALLELRTKSYTKNQAIRAKLIQYNIIKKIFHLLCEKPAGLQTAYENYLKSIGRKKGEERQGDGRQNNGDKEGTVKEESKNEVESLGGGSAKNNDSMECCLQPFELDEQETVPFADFRDLLLSLLGNFCLDSAARIQVIKHRGITILRTILFEAESESIWRRCCRTLANLAVDPACRKAIQATDITAKIICILESSCDSECKSTICRTLRLFAESSQLLKTIIDCNGITILIQICRYGTHSVKGAAVKTLAELGKKNCSVEFGQQVLRGEGLVKLVEMTKEDAVYSEHALCILIYLSHHSFIRPLMGSSDVIQTLQSKFESEIPAHLCSEILNAFCLFSNEAINRVKLRQFGILKILLNALQDQRYALLHNRIISAFVNFLYDDSSFDLLLENGLVPVLFVHLQRCAGFSFTIPNTEPFVESLIEAVMNRNDESGNSNIHEPACSNTQEKCTKHATTGSSSTGKESSSKEKCTKHATTGSSSTGKESSSKEKCTKHATTGSSSTGKESSSEEKCTKHATTGSSSTGKESSSEEKCTKHATTGSSSTGKESSSEEKCTKHATTGSSSTSKESSLEGNPEPKLVNKGQSTDSERILSNSLVLISNNNADASKHDPKVEEKLSSLPTYKQCLSASDNPPDKDQETPPARQAKNCQTAQAQRTCLPDSACVNGQLQVPGTRGRIPKRKHKTEVFSEPSKRYRLSLGVKADPQKEPAILSFKIPDTHNLSPLVAETVADMVDMSPSTVLSHVGKCSEHLEQHATEIIAFHGSSLLEPSQSQTMDMESNRADIFVTLRSKCSVGRIEEILKMKGFCIRTESETCDSDQEVDSDDEDDKVLEKQQRNFYCIDSPSYQNEITWQPEDYATDATLKSSSLTGGQYLSPLSNASYHSPDWSPNFSSQEKDFSSKDSYSSEEEMQVDASDGTLSHSDNYTADNNCQESVCKTSRHKKNTSLGATKKCSKTQRSVNLVNRKTEDNILILLSRISQKENPTKYLANVESFLCLLRYIGHVPLAFPRSVRILGRVVSNLFCLESLLGFMAPALIFLELMTSWNHRICDTRCHSDMFWTPSRATWLNIGSVFSQNSCIEGSDDLLKAGQLILNEFGVVAEINFGTCLLAQHLMKETPQQNYVIACLPFLCRSHNVQEKLLVRLRGFDLLQNIVMSNPKSCLSKVVILGLSYLACHLNVKPDPITPTPYPKCSKTKKSIKCCMKTFPKDITFVTDYGQKVFANKEQLTQQSDVFSAMLTSNFLESKSAEIAIPDISLVALRFIVHYLHGCSVKCSIIDYIVSPKSSLPFDGIVNVLAHADQYMLTKLQDFLVKIVREKYLNYQTAGKFYNVASLHNYNDLRKECLTYCLVSLVFGSKSVSCMMDILTGPYAREFLDLVKKTLKKHATIDPFAKI</sequence>
<feature type="region of interest" description="Disordered" evidence="1">
    <location>
        <begin position="159"/>
        <end position="194"/>
    </location>
</feature>
<feature type="region of interest" description="Disordered" evidence="1">
    <location>
        <begin position="708"/>
        <end position="753"/>
    </location>
</feature>
<dbReference type="InterPro" id="IPR011333">
    <property type="entry name" value="SKP1/BTB/POZ_sf"/>
</dbReference>
<feature type="compositionally biased region" description="Low complexity" evidence="1">
    <location>
        <begin position="643"/>
        <end position="652"/>
    </location>
</feature>
<feature type="region of interest" description="Disordered" evidence="1">
    <location>
        <begin position="992"/>
        <end position="1026"/>
    </location>
</feature>
<dbReference type="Pfam" id="PF24768">
    <property type="entry name" value="ARM_ARMC5"/>
    <property type="match status" value="1"/>
</dbReference>
<dbReference type="PROSITE" id="PS50097">
    <property type="entry name" value="BTB"/>
    <property type="match status" value="1"/>
</dbReference>
<feature type="compositionally biased region" description="Low complexity" evidence="1">
    <location>
        <begin position="664"/>
        <end position="673"/>
    </location>
</feature>
<dbReference type="Gene3D" id="1.25.10.10">
    <property type="entry name" value="Leucine-rich Repeat Variant"/>
    <property type="match status" value="1"/>
</dbReference>
<organism evidence="3 4">
    <name type="scientific">Acanthosepion pharaonis</name>
    <name type="common">Pharaoh cuttlefish</name>
    <name type="synonym">Sepia pharaonis</name>
    <dbReference type="NCBI Taxonomy" id="158019"/>
    <lineage>
        <taxon>Eukaryota</taxon>
        <taxon>Metazoa</taxon>
        <taxon>Spiralia</taxon>
        <taxon>Lophotrochozoa</taxon>
        <taxon>Mollusca</taxon>
        <taxon>Cephalopoda</taxon>
        <taxon>Coleoidea</taxon>
        <taxon>Decapodiformes</taxon>
        <taxon>Sepiida</taxon>
        <taxon>Sepiina</taxon>
        <taxon>Sepiidae</taxon>
        <taxon>Acanthosepion</taxon>
    </lineage>
</organism>
<feature type="compositionally biased region" description="Polar residues" evidence="1">
    <location>
        <begin position="537"/>
        <end position="552"/>
    </location>
</feature>
<dbReference type="EMBL" id="CAHIKZ030005487">
    <property type="protein sequence ID" value="CAE1326774.1"/>
    <property type="molecule type" value="Genomic_DNA"/>
</dbReference>
<reference evidence="3" key="1">
    <citation type="submission" date="2021-01" db="EMBL/GenBank/DDBJ databases">
        <authorList>
            <person name="Li R."/>
            <person name="Bekaert M."/>
        </authorList>
    </citation>
    <scope>NUCLEOTIDE SEQUENCE</scope>
    <source>
        <strain evidence="3">Farmed</strain>
    </source>
</reference>
<dbReference type="InterPro" id="IPR016024">
    <property type="entry name" value="ARM-type_fold"/>
</dbReference>
<dbReference type="InterPro" id="IPR011989">
    <property type="entry name" value="ARM-like"/>
</dbReference>
<proteinExistence type="predicted"/>
<dbReference type="Proteomes" id="UP000597762">
    <property type="component" value="Unassembled WGS sequence"/>
</dbReference>
<feature type="compositionally biased region" description="Basic and acidic residues" evidence="1">
    <location>
        <begin position="711"/>
        <end position="722"/>
    </location>
</feature>
<dbReference type="GO" id="GO:0005829">
    <property type="term" value="C:cytosol"/>
    <property type="evidence" value="ECO:0007669"/>
    <property type="project" value="TreeGrafter"/>
</dbReference>
<dbReference type="SUPFAM" id="SSF48371">
    <property type="entry name" value="ARM repeat"/>
    <property type="match status" value="1"/>
</dbReference>